<dbReference type="AlphaFoldDB" id="A0A8S1TC58"/>
<dbReference type="EMBL" id="CAJJDP010000021">
    <property type="protein sequence ID" value="CAD8148352.1"/>
    <property type="molecule type" value="Genomic_DNA"/>
</dbReference>
<organism evidence="2 3">
    <name type="scientific">Paramecium octaurelia</name>
    <dbReference type="NCBI Taxonomy" id="43137"/>
    <lineage>
        <taxon>Eukaryota</taxon>
        <taxon>Sar</taxon>
        <taxon>Alveolata</taxon>
        <taxon>Ciliophora</taxon>
        <taxon>Intramacronucleata</taxon>
        <taxon>Oligohymenophorea</taxon>
        <taxon>Peniculida</taxon>
        <taxon>Parameciidae</taxon>
        <taxon>Paramecium</taxon>
    </lineage>
</organism>
<protein>
    <recommendedName>
        <fullName evidence="4">EGF-like domain-containing protein</fullName>
    </recommendedName>
</protein>
<proteinExistence type="predicted"/>
<dbReference type="OrthoDB" id="283575at2759"/>
<comment type="caution">
    <text evidence="2">The sequence shown here is derived from an EMBL/GenBank/DDBJ whole genome shotgun (WGS) entry which is preliminary data.</text>
</comment>
<feature type="transmembrane region" description="Helical" evidence="1">
    <location>
        <begin position="45"/>
        <end position="65"/>
    </location>
</feature>
<reference evidence="2" key="1">
    <citation type="submission" date="2021-01" db="EMBL/GenBank/DDBJ databases">
        <authorList>
            <consortium name="Genoscope - CEA"/>
            <person name="William W."/>
        </authorList>
    </citation>
    <scope>NUCLEOTIDE SEQUENCE</scope>
</reference>
<accession>A0A8S1TC58</accession>
<evidence type="ECO:0000256" key="1">
    <source>
        <dbReference type="SAM" id="Phobius"/>
    </source>
</evidence>
<sequence length="106" mass="12247">MSDSSCSSDTCCDRGLLNLGDCICDYGFFGDNCGEQISEIFTPQYYIFIGLYCLVFLYTLLNASYQLYHKIFDKNLTIQEKYPLSYQQHLLKTQFQPYPVCLAQQS</sequence>
<gene>
    <name evidence="2" type="ORF">POCTA_138.1.T0210078</name>
</gene>
<keyword evidence="1" id="KW-0472">Membrane</keyword>
<name>A0A8S1TC58_PAROT</name>
<evidence type="ECO:0000313" key="2">
    <source>
        <dbReference type="EMBL" id="CAD8148352.1"/>
    </source>
</evidence>
<keyword evidence="1" id="KW-1133">Transmembrane helix</keyword>
<keyword evidence="3" id="KW-1185">Reference proteome</keyword>
<keyword evidence="1" id="KW-0812">Transmembrane</keyword>
<evidence type="ECO:0008006" key="4">
    <source>
        <dbReference type="Google" id="ProtNLM"/>
    </source>
</evidence>
<evidence type="ECO:0000313" key="3">
    <source>
        <dbReference type="Proteomes" id="UP000683925"/>
    </source>
</evidence>
<dbReference type="Proteomes" id="UP000683925">
    <property type="component" value="Unassembled WGS sequence"/>
</dbReference>